<accession>A0A2A5WM25</accession>
<dbReference type="Pfam" id="PF13508">
    <property type="entry name" value="Acetyltransf_7"/>
    <property type="match status" value="1"/>
</dbReference>
<evidence type="ECO:0000313" key="2">
    <source>
        <dbReference type="EMBL" id="PDH37318.1"/>
    </source>
</evidence>
<dbReference type="EMBL" id="NTKD01000050">
    <property type="protein sequence ID" value="PDH37318.1"/>
    <property type="molecule type" value="Genomic_DNA"/>
</dbReference>
<comment type="caution">
    <text evidence="2">The sequence shown here is derived from an EMBL/GenBank/DDBJ whole genome shotgun (WGS) entry which is preliminary data.</text>
</comment>
<dbReference type="InterPro" id="IPR016181">
    <property type="entry name" value="Acyl_CoA_acyltransferase"/>
</dbReference>
<gene>
    <name evidence="2" type="ORF">CNE99_08360</name>
</gene>
<dbReference type="AlphaFoldDB" id="A0A2A5WM25"/>
<reference evidence="2 3" key="1">
    <citation type="submission" date="2017-08" db="EMBL/GenBank/DDBJ databases">
        <title>Fine stratification of microbial communities through a metagenomic profile of the photic zone.</title>
        <authorList>
            <person name="Haro-Moreno J.M."/>
            <person name="Lopez-Perez M."/>
            <person name="De La Torre J."/>
            <person name="Picazo A."/>
            <person name="Camacho A."/>
            <person name="Rodriguez-Valera F."/>
        </authorList>
    </citation>
    <scope>NUCLEOTIDE SEQUENCE [LARGE SCALE GENOMIC DNA]</scope>
    <source>
        <strain evidence="2">MED-G24</strain>
    </source>
</reference>
<name>A0A2A5WM25_9GAMM</name>
<dbReference type="Proteomes" id="UP000219327">
    <property type="component" value="Unassembled WGS sequence"/>
</dbReference>
<organism evidence="2 3">
    <name type="scientific">OM182 bacterium MED-G24</name>
    <dbReference type="NCBI Taxonomy" id="1986255"/>
    <lineage>
        <taxon>Bacteria</taxon>
        <taxon>Pseudomonadati</taxon>
        <taxon>Pseudomonadota</taxon>
        <taxon>Gammaproteobacteria</taxon>
        <taxon>OMG group</taxon>
        <taxon>OM182 clade</taxon>
    </lineage>
</organism>
<dbReference type="SUPFAM" id="SSF55729">
    <property type="entry name" value="Acyl-CoA N-acyltransferases (Nat)"/>
    <property type="match status" value="1"/>
</dbReference>
<feature type="domain" description="N-acetyltransferase" evidence="1">
    <location>
        <begin position="46"/>
        <end position="189"/>
    </location>
</feature>
<dbReference type="CDD" id="cd04301">
    <property type="entry name" value="NAT_SF"/>
    <property type="match status" value="1"/>
</dbReference>
<dbReference type="GO" id="GO:0016747">
    <property type="term" value="F:acyltransferase activity, transferring groups other than amino-acyl groups"/>
    <property type="evidence" value="ECO:0007669"/>
    <property type="project" value="InterPro"/>
</dbReference>
<protein>
    <recommendedName>
        <fullName evidence="1">N-acetyltransferase domain-containing protein</fullName>
    </recommendedName>
</protein>
<proteinExistence type="predicted"/>
<dbReference type="Gene3D" id="3.40.630.30">
    <property type="match status" value="1"/>
</dbReference>
<dbReference type="InterPro" id="IPR000182">
    <property type="entry name" value="GNAT_dom"/>
</dbReference>
<dbReference type="PROSITE" id="PS51186">
    <property type="entry name" value="GNAT"/>
    <property type="match status" value="1"/>
</dbReference>
<sequence length="195" mass="21703">MYKLQLLQSRCQQPWMGWLRPFPESPGRRARLVCRLGASSIVTASPHIRCANKSDLPFINAVINAALMTWPISTRAQRLFAGALAYDAVDLVHFEMFVCIQADQVVGMAAWDPHDEPSLFHGLYVTPDHQRLGVGTALMNTVFARATANGKKGVLIKSARASLSYFEALSFDRIEAIADTDYPYTFWRPVTLATA</sequence>
<evidence type="ECO:0000259" key="1">
    <source>
        <dbReference type="PROSITE" id="PS51186"/>
    </source>
</evidence>
<evidence type="ECO:0000313" key="3">
    <source>
        <dbReference type="Proteomes" id="UP000219327"/>
    </source>
</evidence>